<evidence type="ECO:0000313" key="7">
    <source>
        <dbReference type="EMBL" id="NNH02591.1"/>
    </source>
</evidence>
<reference evidence="7 8" key="1">
    <citation type="submission" date="2020-05" db="EMBL/GenBank/DDBJ databases">
        <title>MicrobeNet Type strains.</title>
        <authorList>
            <person name="Nicholson A.C."/>
        </authorList>
    </citation>
    <scope>NUCLEOTIDE SEQUENCE [LARGE SCALE GENOMIC DNA]</scope>
    <source>
        <strain evidence="7 8">JCM 14282</strain>
    </source>
</reference>
<evidence type="ECO:0000256" key="3">
    <source>
        <dbReference type="ARBA" id="ARBA00023172"/>
    </source>
</evidence>
<dbReference type="InterPro" id="IPR002104">
    <property type="entry name" value="Integrase_catalytic"/>
</dbReference>
<dbReference type="SUPFAM" id="SSF56349">
    <property type="entry name" value="DNA breaking-rejoining enzymes"/>
    <property type="match status" value="1"/>
</dbReference>
<dbReference type="InterPro" id="IPR010998">
    <property type="entry name" value="Integrase_recombinase_N"/>
</dbReference>
<dbReference type="AlphaFoldDB" id="A0A7Y2PXS9"/>
<protein>
    <submittedName>
        <fullName evidence="7">Tyrosine-type recombinase/integrase</fullName>
    </submittedName>
</protein>
<feature type="domain" description="Tyr recombinase" evidence="5">
    <location>
        <begin position="179"/>
        <end position="396"/>
    </location>
</feature>
<evidence type="ECO:0000259" key="5">
    <source>
        <dbReference type="PROSITE" id="PS51898"/>
    </source>
</evidence>
<dbReference type="PANTHER" id="PTHR30349">
    <property type="entry name" value="PHAGE INTEGRASE-RELATED"/>
    <property type="match status" value="1"/>
</dbReference>
<dbReference type="InterPro" id="IPR011010">
    <property type="entry name" value="DNA_brk_join_enz"/>
</dbReference>
<comment type="similarity">
    <text evidence="1">Belongs to the 'phage' integrase family.</text>
</comment>
<dbReference type="PROSITE" id="PS51900">
    <property type="entry name" value="CB"/>
    <property type="match status" value="1"/>
</dbReference>
<evidence type="ECO:0000256" key="1">
    <source>
        <dbReference type="ARBA" id="ARBA00008857"/>
    </source>
</evidence>
<dbReference type="RefSeq" id="WP_167041327.1">
    <property type="nucleotide sequence ID" value="NZ_BAAANA010000003.1"/>
</dbReference>
<keyword evidence="3" id="KW-0233">DNA recombination</keyword>
<dbReference type="Gene3D" id="1.10.443.10">
    <property type="entry name" value="Intergrase catalytic core"/>
    <property type="match status" value="1"/>
</dbReference>
<dbReference type="GO" id="GO:0006310">
    <property type="term" value="P:DNA recombination"/>
    <property type="evidence" value="ECO:0007669"/>
    <property type="project" value="UniProtKB-KW"/>
</dbReference>
<evidence type="ECO:0000259" key="6">
    <source>
        <dbReference type="PROSITE" id="PS51900"/>
    </source>
</evidence>
<dbReference type="InterPro" id="IPR050090">
    <property type="entry name" value="Tyrosine_recombinase_XerCD"/>
</dbReference>
<dbReference type="Gene3D" id="1.10.150.130">
    <property type="match status" value="1"/>
</dbReference>
<evidence type="ECO:0000256" key="2">
    <source>
        <dbReference type="ARBA" id="ARBA00023125"/>
    </source>
</evidence>
<dbReference type="InterPro" id="IPR044068">
    <property type="entry name" value="CB"/>
</dbReference>
<dbReference type="PROSITE" id="PS51898">
    <property type="entry name" value="TYR_RECOMBINASE"/>
    <property type="match status" value="1"/>
</dbReference>
<dbReference type="InterPro" id="IPR013762">
    <property type="entry name" value="Integrase-like_cat_sf"/>
</dbReference>
<name>A0A7Y2PXS9_9MICO</name>
<proteinExistence type="inferred from homology"/>
<dbReference type="EMBL" id="JABEMB010000001">
    <property type="protein sequence ID" value="NNH02591.1"/>
    <property type="molecule type" value="Genomic_DNA"/>
</dbReference>
<evidence type="ECO:0000256" key="4">
    <source>
        <dbReference type="PROSITE-ProRule" id="PRU01248"/>
    </source>
</evidence>
<gene>
    <name evidence="7" type="ORF">HLA99_01745</name>
</gene>
<accession>A0A7Y2PXS9</accession>
<organism evidence="7 8">
    <name type="scientific">Microbacterium ulmi</name>
    <dbReference type="NCBI Taxonomy" id="179095"/>
    <lineage>
        <taxon>Bacteria</taxon>
        <taxon>Bacillati</taxon>
        <taxon>Actinomycetota</taxon>
        <taxon>Actinomycetes</taxon>
        <taxon>Micrococcales</taxon>
        <taxon>Microbacteriaceae</taxon>
        <taxon>Microbacterium</taxon>
    </lineage>
</organism>
<evidence type="ECO:0000313" key="8">
    <source>
        <dbReference type="Proteomes" id="UP000543598"/>
    </source>
</evidence>
<feature type="domain" description="Core-binding (CB)" evidence="6">
    <location>
        <begin position="72"/>
        <end position="158"/>
    </location>
</feature>
<sequence length="400" mass="43891">MGRPRIPAGEMGTIHITRLATGYRARAQARDDGGNLHQLRVVADTEEEARALLLRRVEALSSSAFSGLDSRNTIAEAGTAWLEQIRARAVAGSLSFSTYESYETTLRRLVVPQCGGITLGALTVGRCDRIIQAILLEKSVSAARRARAVLGLICGYAVRDDAIPFNPVRDVQRLPLPEKKTSILTPAQIAGIRELMEHWREDQSDGPRPNHRALIDGMDIMLGTSARVGECIGLRRRDVDIITAPPTMLIDGTIIQNKEQGIVRKNAPKRTRQRRRVALPALAADAVRRRLALAPSGQDALLFGTKTGNPISVSNYERLLRSFVDDNREALEKLGVEVDEYSTHIYRRTTATLVERAAGLTLASRLLGHANEQITRASYVVSAEEVDPITVEILDELLGS</sequence>
<dbReference type="Proteomes" id="UP000543598">
    <property type="component" value="Unassembled WGS sequence"/>
</dbReference>
<dbReference type="Pfam" id="PF00589">
    <property type="entry name" value="Phage_integrase"/>
    <property type="match status" value="1"/>
</dbReference>
<dbReference type="GO" id="GO:0003677">
    <property type="term" value="F:DNA binding"/>
    <property type="evidence" value="ECO:0007669"/>
    <property type="project" value="UniProtKB-UniRule"/>
</dbReference>
<dbReference type="PANTHER" id="PTHR30349:SF41">
    <property type="entry name" value="INTEGRASE_RECOMBINASE PROTEIN MJ0367-RELATED"/>
    <property type="match status" value="1"/>
</dbReference>
<dbReference type="GO" id="GO:0015074">
    <property type="term" value="P:DNA integration"/>
    <property type="evidence" value="ECO:0007669"/>
    <property type="project" value="InterPro"/>
</dbReference>
<comment type="caution">
    <text evidence="7">The sequence shown here is derived from an EMBL/GenBank/DDBJ whole genome shotgun (WGS) entry which is preliminary data.</text>
</comment>
<keyword evidence="8" id="KW-1185">Reference proteome</keyword>
<keyword evidence="2 4" id="KW-0238">DNA-binding</keyword>